<protein>
    <submittedName>
        <fullName evidence="4">Sulfurtransferase</fullName>
        <ecNumber evidence="4">2.8.1.-</ecNumber>
    </submittedName>
</protein>
<accession>A0ABV9LTT5</accession>
<dbReference type="SUPFAM" id="SSF52821">
    <property type="entry name" value="Rhodanese/Cell cycle control phosphatase"/>
    <property type="match status" value="2"/>
</dbReference>
<keyword evidence="5" id="KW-1185">Reference proteome</keyword>
<feature type="domain" description="Rhodanese" evidence="3">
    <location>
        <begin position="51"/>
        <end position="140"/>
    </location>
</feature>
<dbReference type="RefSeq" id="WP_382406167.1">
    <property type="nucleotide sequence ID" value="NZ_JBHSGU010000002.1"/>
</dbReference>
<organism evidence="4 5">
    <name type="scientific">Glaciecola siphonariae</name>
    <dbReference type="NCBI Taxonomy" id="521012"/>
    <lineage>
        <taxon>Bacteria</taxon>
        <taxon>Pseudomonadati</taxon>
        <taxon>Pseudomonadota</taxon>
        <taxon>Gammaproteobacteria</taxon>
        <taxon>Alteromonadales</taxon>
        <taxon>Alteromonadaceae</taxon>
        <taxon>Glaciecola</taxon>
    </lineage>
</organism>
<sequence>MTNNLSQSIASQISIDEYVALSASPVLLYTTMVDAPADKPDIVKQRPDALIPNSLLFDFQSVIRDTASSLSNMMPSVDVFEREVRRLGINIGDEIVVYDDFGNFCASRVWFMFKSMGHDNIRVLEGGLPQWHSRGLNTQALAAKPIKKGSFVATPNPQYQFVDSDFIAKSVVKSVAQATGTHLPLLDARSQARFSGKEKLDAPNMRSGHIPNSVNIPYRHLQCNNGGFLPIDALKHVFTTALTNYESQSAMAFTCGSGVTACILAQAADALGHSPLYVYDGSWSDWGAQHHLPISTGE</sequence>
<evidence type="ECO:0000256" key="1">
    <source>
        <dbReference type="ARBA" id="ARBA00022679"/>
    </source>
</evidence>
<dbReference type="InterPro" id="IPR036873">
    <property type="entry name" value="Rhodanese-like_dom_sf"/>
</dbReference>
<proteinExistence type="predicted"/>
<dbReference type="EC" id="2.8.1.-" evidence="4"/>
<dbReference type="Gene3D" id="3.40.250.10">
    <property type="entry name" value="Rhodanese-like domain"/>
    <property type="match status" value="2"/>
</dbReference>
<evidence type="ECO:0000259" key="3">
    <source>
        <dbReference type="PROSITE" id="PS50206"/>
    </source>
</evidence>
<dbReference type="InterPro" id="IPR001763">
    <property type="entry name" value="Rhodanese-like_dom"/>
</dbReference>
<dbReference type="PROSITE" id="PS50206">
    <property type="entry name" value="RHODANESE_3"/>
    <property type="match status" value="2"/>
</dbReference>
<evidence type="ECO:0000313" key="4">
    <source>
        <dbReference type="EMBL" id="MFC4699419.1"/>
    </source>
</evidence>
<dbReference type="PANTHER" id="PTHR11364">
    <property type="entry name" value="THIOSULFATE SULFERTANSFERASE"/>
    <property type="match status" value="1"/>
</dbReference>
<dbReference type="InterPro" id="IPR045078">
    <property type="entry name" value="TST/MPST-like"/>
</dbReference>
<dbReference type="SMART" id="SM00450">
    <property type="entry name" value="RHOD"/>
    <property type="match status" value="2"/>
</dbReference>
<dbReference type="Pfam" id="PF00581">
    <property type="entry name" value="Rhodanese"/>
    <property type="match status" value="2"/>
</dbReference>
<keyword evidence="1 4" id="KW-0808">Transferase</keyword>
<comment type="caution">
    <text evidence="4">The sequence shown here is derived from an EMBL/GenBank/DDBJ whole genome shotgun (WGS) entry which is preliminary data.</text>
</comment>
<dbReference type="EMBL" id="JBHSGU010000002">
    <property type="protein sequence ID" value="MFC4699419.1"/>
    <property type="molecule type" value="Genomic_DNA"/>
</dbReference>
<dbReference type="Proteomes" id="UP001595897">
    <property type="component" value="Unassembled WGS sequence"/>
</dbReference>
<dbReference type="GO" id="GO:0016740">
    <property type="term" value="F:transferase activity"/>
    <property type="evidence" value="ECO:0007669"/>
    <property type="project" value="UniProtKB-KW"/>
</dbReference>
<dbReference type="CDD" id="cd01448">
    <property type="entry name" value="TST_Repeat_1"/>
    <property type="match status" value="1"/>
</dbReference>
<evidence type="ECO:0000313" key="5">
    <source>
        <dbReference type="Proteomes" id="UP001595897"/>
    </source>
</evidence>
<dbReference type="CDD" id="cd01449">
    <property type="entry name" value="TST_Repeat_2"/>
    <property type="match status" value="1"/>
</dbReference>
<gene>
    <name evidence="4" type="ORF">ACFO4O_04515</name>
</gene>
<dbReference type="PANTHER" id="PTHR11364:SF27">
    <property type="entry name" value="SULFURTRANSFERASE"/>
    <property type="match status" value="1"/>
</dbReference>
<name>A0ABV9LTT5_9ALTE</name>
<keyword evidence="2" id="KW-0677">Repeat</keyword>
<feature type="domain" description="Rhodanese" evidence="3">
    <location>
        <begin position="185"/>
        <end position="295"/>
    </location>
</feature>
<reference evidence="5" key="1">
    <citation type="journal article" date="2019" name="Int. J. Syst. Evol. Microbiol.">
        <title>The Global Catalogue of Microorganisms (GCM) 10K type strain sequencing project: providing services to taxonomists for standard genome sequencing and annotation.</title>
        <authorList>
            <consortium name="The Broad Institute Genomics Platform"/>
            <consortium name="The Broad Institute Genome Sequencing Center for Infectious Disease"/>
            <person name="Wu L."/>
            <person name="Ma J."/>
        </authorList>
    </citation>
    <scope>NUCLEOTIDE SEQUENCE [LARGE SCALE GENOMIC DNA]</scope>
    <source>
        <strain evidence="5">KACC 12507</strain>
    </source>
</reference>
<evidence type="ECO:0000256" key="2">
    <source>
        <dbReference type="ARBA" id="ARBA00022737"/>
    </source>
</evidence>